<sequence length="184" mass="19369">MRRRLAAATLATAATLTTIIALPAPAGATTAPAGATAADPHRVKMNGRQEVPGPGDRNGFGTFTYQVHGWRLCYVITAHKIRPATMAHIHKGRKGVAGPIVVALRAPSKGIARGCVKAVKHQNAKNAAMTLTRSELRGIVKWPHLYYANVHNKRYPAGAIRGQLGGGGGGHGGPVTVDPYSMHH</sequence>
<organism evidence="3 4">
    <name type="scientific">Nonomuraea zeae</name>
    <dbReference type="NCBI Taxonomy" id="1642303"/>
    <lineage>
        <taxon>Bacteria</taxon>
        <taxon>Bacillati</taxon>
        <taxon>Actinomycetota</taxon>
        <taxon>Actinomycetes</taxon>
        <taxon>Streptosporangiales</taxon>
        <taxon>Streptosporangiaceae</taxon>
        <taxon>Nonomuraea</taxon>
    </lineage>
</organism>
<protein>
    <submittedName>
        <fullName evidence="3">CHRD domain-containing protein</fullName>
    </submittedName>
</protein>
<feature type="chain" id="PRO_5024358015" evidence="1">
    <location>
        <begin position="29"/>
        <end position="184"/>
    </location>
</feature>
<dbReference type="AlphaFoldDB" id="A0A5S4HC71"/>
<dbReference type="Pfam" id="PF07452">
    <property type="entry name" value="CHRD"/>
    <property type="match status" value="1"/>
</dbReference>
<dbReference type="RefSeq" id="WP_138689516.1">
    <property type="nucleotide sequence ID" value="NZ_JBHSAZ010000048.1"/>
</dbReference>
<reference evidence="3 4" key="1">
    <citation type="submission" date="2019-05" db="EMBL/GenBank/DDBJ databases">
        <title>Draft genome sequence of Nonomuraea zeae DSM 100528.</title>
        <authorList>
            <person name="Saricaoglu S."/>
            <person name="Isik K."/>
        </authorList>
    </citation>
    <scope>NUCLEOTIDE SEQUENCE [LARGE SCALE GENOMIC DNA]</scope>
    <source>
        <strain evidence="3 4">DSM 100528</strain>
    </source>
</reference>
<dbReference type="EMBL" id="VCKX01000024">
    <property type="protein sequence ID" value="TMR36480.1"/>
    <property type="molecule type" value="Genomic_DNA"/>
</dbReference>
<evidence type="ECO:0000256" key="1">
    <source>
        <dbReference type="SAM" id="SignalP"/>
    </source>
</evidence>
<keyword evidence="4" id="KW-1185">Reference proteome</keyword>
<keyword evidence="1" id="KW-0732">Signal</keyword>
<proteinExistence type="predicted"/>
<evidence type="ECO:0000259" key="2">
    <source>
        <dbReference type="SMART" id="SM00754"/>
    </source>
</evidence>
<dbReference type="OrthoDB" id="8901345at2"/>
<gene>
    <name evidence="3" type="ORF">ETD85_10870</name>
</gene>
<feature type="signal peptide" evidence="1">
    <location>
        <begin position="1"/>
        <end position="28"/>
    </location>
</feature>
<dbReference type="SMART" id="SM00754">
    <property type="entry name" value="CHRD"/>
    <property type="match status" value="1"/>
</dbReference>
<evidence type="ECO:0000313" key="4">
    <source>
        <dbReference type="Proteomes" id="UP000306628"/>
    </source>
</evidence>
<dbReference type="InterPro" id="IPR010895">
    <property type="entry name" value="CHRD"/>
</dbReference>
<accession>A0A5S4HC71</accession>
<feature type="domain" description="CHRD" evidence="2">
    <location>
        <begin position="39"/>
        <end position="166"/>
    </location>
</feature>
<evidence type="ECO:0000313" key="3">
    <source>
        <dbReference type="EMBL" id="TMR36480.1"/>
    </source>
</evidence>
<comment type="caution">
    <text evidence="3">The sequence shown here is derived from an EMBL/GenBank/DDBJ whole genome shotgun (WGS) entry which is preliminary data.</text>
</comment>
<name>A0A5S4HC71_9ACTN</name>
<dbReference type="Proteomes" id="UP000306628">
    <property type="component" value="Unassembled WGS sequence"/>
</dbReference>